<feature type="domain" description="Glycosyltransferase subfamily 4-like N-terminal" evidence="2">
    <location>
        <begin position="57"/>
        <end position="166"/>
    </location>
</feature>
<dbReference type="Gene3D" id="3.40.50.2000">
    <property type="entry name" value="Glycogen Phosphorylase B"/>
    <property type="match status" value="2"/>
</dbReference>
<dbReference type="STRING" id="1114965.Spaf_1483"/>
<proteinExistence type="predicted"/>
<evidence type="ECO:0000259" key="2">
    <source>
        <dbReference type="Pfam" id="PF13439"/>
    </source>
</evidence>
<dbReference type="Pfam" id="PF13439">
    <property type="entry name" value="Glyco_transf_4"/>
    <property type="match status" value="1"/>
</dbReference>
<dbReference type="PANTHER" id="PTHR45947">
    <property type="entry name" value="SULFOQUINOVOSYL TRANSFERASE SQD2"/>
    <property type="match status" value="1"/>
</dbReference>
<evidence type="ECO:0000313" key="3">
    <source>
        <dbReference type="EMBL" id="AFJ26454.1"/>
    </source>
</evidence>
<accession>I1ZN30</accession>
<dbReference type="KEGG" id="scf:Spaf_1483"/>
<dbReference type="HOGENOM" id="CLU_055069_0_0_9"/>
<dbReference type="Pfam" id="PF00534">
    <property type="entry name" value="Glycos_transf_1"/>
    <property type="match status" value="1"/>
</dbReference>
<name>I1ZN30_STRPA</name>
<dbReference type="CDD" id="cd03801">
    <property type="entry name" value="GT4_PimA-like"/>
    <property type="match status" value="1"/>
</dbReference>
<dbReference type="InterPro" id="IPR050194">
    <property type="entry name" value="Glycosyltransferase_grp1"/>
</dbReference>
<gene>
    <name evidence="3" type="ORF">Spaf_1483</name>
</gene>
<sequence>MGSGFFFILQTGRNLLGTLYFGIIGGMKVLLYLEGKSVLQKSGIGRALQHQMHALDLAGIPYTTDILGDYDVVHINTYGPRSFLLLHAAKRRGKKVIMHGHSTREDFENSFIGSNFFAPLFGKYLAHMYQKADYVITPSEYSKHLIQSYGVTTPIIAVSNGIDLEKYKKDPKKEEVFRKHFKIQEGQKVVICAGLYFKRKGIEDFVEVARRMPDVRFIWLGSINKWIIPRKIRRIVEKDHPSNVEFPGYFKGAVFQGAMTGSDAFFFPSYEETEGIVVLEALASHQHTVLRDIPVYNGWIDETSSELCHNVDEFVDSLNKVLNGQVDKREAGYKVAESRSIDLVAHQLVEAYQTVLEM</sequence>
<dbReference type="SUPFAM" id="SSF53756">
    <property type="entry name" value="UDP-Glycosyltransferase/glycogen phosphorylase"/>
    <property type="match status" value="1"/>
</dbReference>
<dbReference type="eggNOG" id="COG0438">
    <property type="taxonomic scope" value="Bacteria"/>
</dbReference>
<evidence type="ECO:0000259" key="1">
    <source>
        <dbReference type="Pfam" id="PF00534"/>
    </source>
</evidence>
<keyword evidence="3" id="KW-0808">Transferase</keyword>
<dbReference type="PATRIC" id="fig|1114965.3.peg.1426"/>
<dbReference type="Proteomes" id="UP000002865">
    <property type="component" value="Chromosome"/>
</dbReference>
<dbReference type="PaxDb" id="1114965-Spaf_1483"/>
<organism evidence="3 4">
    <name type="scientific">Streptococcus parasanguinis FW213</name>
    <dbReference type="NCBI Taxonomy" id="1114965"/>
    <lineage>
        <taxon>Bacteria</taxon>
        <taxon>Bacillati</taxon>
        <taxon>Bacillota</taxon>
        <taxon>Bacilli</taxon>
        <taxon>Lactobacillales</taxon>
        <taxon>Streptococcaceae</taxon>
        <taxon>Streptococcus</taxon>
    </lineage>
</organism>
<dbReference type="AlphaFoldDB" id="I1ZN30"/>
<feature type="domain" description="Glycosyl transferase family 1" evidence="1">
    <location>
        <begin position="175"/>
        <end position="331"/>
    </location>
</feature>
<protein>
    <submittedName>
        <fullName evidence="3">Glycosyl transferase</fullName>
    </submittedName>
</protein>
<dbReference type="GO" id="GO:0016757">
    <property type="term" value="F:glycosyltransferase activity"/>
    <property type="evidence" value="ECO:0007669"/>
    <property type="project" value="InterPro"/>
</dbReference>
<dbReference type="EMBL" id="CP003122">
    <property type="protein sequence ID" value="AFJ26454.1"/>
    <property type="molecule type" value="Genomic_DNA"/>
</dbReference>
<reference evidence="3 4" key="1">
    <citation type="journal article" date="2012" name="PLoS ONE">
        <title>Complete Genome and Transcriptomes of Streptococcus parasanguinis FW213: Phylogenic Relations and Potential Virulence Mechanisms.</title>
        <authorList>
            <person name="Geng J."/>
            <person name="Chiu C.H."/>
            <person name="Tang P."/>
            <person name="Chen Y."/>
            <person name="Shieh H.R."/>
            <person name="Hu S."/>
            <person name="Chen Y.Y."/>
        </authorList>
    </citation>
    <scope>NUCLEOTIDE SEQUENCE [LARGE SCALE GENOMIC DNA]</scope>
    <source>
        <strain evidence="3 4">FW213</strain>
    </source>
</reference>
<dbReference type="InterPro" id="IPR001296">
    <property type="entry name" value="Glyco_trans_1"/>
</dbReference>
<evidence type="ECO:0000313" key="4">
    <source>
        <dbReference type="Proteomes" id="UP000002865"/>
    </source>
</evidence>
<dbReference type="PANTHER" id="PTHR45947:SF3">
    <property type="entry name" value="SULFOQUINOVOSYL TRANSFERASE SQD2"/>
    <property type="match status" value="1"/>
</dbReference>
<dbReference type="InterPro" id="IPR028098">
    <property type="entry name" value="Glyco_trans_4-like_N"/>
</dbReference>